<name>A0A8J4GGW2_9CHLO</name>
<sequence length="112" mass="11941">MSSAAFPTATDRRQYLHGTTKERLTMNARRPNDGSPTKQRSESAESPNRPLFSVSTAAEEDGGPAAKGDSLGSDGLVSPIPLHGPKQGIGTTSRQKRINEGKHAVVVVDFVR</sequence>
<proteinExistence type="predicted"/>
<gene>
    <name evidence="2" type="ORF">Vretimale_11132</name>
</gene>
<feature type="region of interest" description="Disordered" evidence="1">
    <location>
        <begin position="1"/>
        <end position="97"/>
    </location>
</feature>
<accession>A0A8J4GGW2</accession>
<feature type="compositionally biased region" description="Basic and acidic residues" evidence="1">
    <location>
        <begin position="10"/>
        <end position="24"/>
    </location>
</feature>
<evidence type="ECO:0000313" key="3">
    <source>
        <dbReference type="Proteomes" id="UP000722791"/>
    </source>
</evidence>
<dbReference type="AlphaFoldDB" id="A0A8J4GGW2"/>
<evidence type="ECO:0000256" key="1">
    <source>
        <dbReference type="SAM" id="MobiDB-lite"/>
    </source>
</evidence>
<organism evidence="2 3">
    <name type="scientific">Volvox reticuliferus</name>
    <dbReference type="NCBI Taxonomy" id="1737510"/>
    <lineage>
        <taxon>Eukaryota</taxon>
        <taxon>Viridiplantae</taxon>
        <taxon>Chlorophyta</taxon>
        <taxon>core chlorophytes</taxon>
        <taxon>Chlorophyceae</taxon>
        <taxon>CS clade</taxon>
        <taxon>Chlamydomonadales</taxon>
        <taxon>Volvocaceae</taxon>
        <taxon>Volvox</taxon>
    </lineage>
</organism>
<comment type="caution">
    <text evidence="2">The sequence shown here is derived from an EMBL/GenBank/DDBJ whole genome shotgun (WGS) entry which is preliminary data.</text>
</comment>
<evidence type="ECO:0000313" key="2">
    <source>
        <dbReference type="EMBL" id="GIM06906.1"/>
    </source>
</evidence>
<protein>
    <submittedName>
        <fullName evidence="2">Uncharacterized protein</fullName>
    </submittedName>
</protein>
<dbReference type="EMBL" id="BNCQ01000022">
    <property type="protein sequence ID" value="GIM06906.1"/>
    <property type="molecule type" value="Genomic_DNA"/>
</dbReference>
<reference evidence="2" key="1">
    <citation type="journal article" date="2021" name="Proc. Natl. Acad. Sci. U.S.A.">
        <title>Three genomes in the algal genus Volvox reveal the fate of a haploid sex-determining region after a transition to homothallism.</title>
        <authorList>
            <person name="Yamamoto K."/>
            <person name="Hamaji T."/>
            <person name="Kawai-Toyooka H."/>
            <person name="Matsuzaki R."/>
            <person name="Takahashi F."/>
            <person name="Nishimura Y."/>
            <person name="Kawachi M."/>
            <person name="Noguchi H."/>
            <person name="Minakuchi Y."/>
            <person name="Umen J.G."/>
            <person name="Toyoda A."/>
            <person name="Nozaki H."/>
        </authorList>
    </citation>
    <scope>NUCLEOTIDE SEQUENCE</scope>
    <source>
        <strain evidence="2">NIES-3785</strain>
    </source>
</reference>
<dbReference type="Proteomes" id="UP000722791">
    <property type="component" value="Unassembled WGS sequence"/>
</dbReference>